<dbReference type="PANTHER" id="PTHR12110">
    <property type="entry name" value="HYDROXYPYRUVATE ISOMERASE"/>
    <property type="match status" value="1"/>
</dbReference>
<proteinExistence type="predicted"/>
<dbReference type="AlphaFoldDB" id="A0A147K0S4"/>
<name>A0A147K0S4_HADYE</name>
<evidence type="ECO:0000259" key="1">
    <source>
        <dbReference type="Pfam" id="PF01261"/>
    </source>
</evidence>
<reference evidence="2 3" key="1">
    <citation type="journal article" date="2016" name="Nat. Microbiol.">
        <title>Genomic inference of the metabolism of cosmopolitan subsurface Archaea, Hadesarchaea.</title>
        <authorList>
            <person name="Baker B.J."/>
            <person name="Saw J.H."/>
            <person name="Lind A.E."/>
            <person name="Lazar C.S."/>
            <person name="Hinrichs K.-U."/>
            <person name="Teske A.P."/>
            <person name="Ettema T.J."/>
        </authorList>
    </citation>
    <scope>NUCLEOTIDE SEQUENCE [LARGE SCALE GENOMIC DNA]</scope>
</reference>
<dbReference type="InterPro" id="IPR036237">
    <property type="entry name" value="Xyl_isomerase-like_sf"/>
</dbReference>
<gene>
    <name evidence="2" type="ORF">APZ16_02915</name>
</gene>
<dbReference type="InterPro" id="IPR050312">
    <property type="entry name" value="IolE/XylAMocC-like"/>
</dbReference>
<dbReference type="Proteomes" id="UP000074294">
    <property type="component" value="Unassembled WGS sequence"/>
</dbReference>
<sequence length="321" mass="36316">MVSLGRNFKNCLLIEHLEGQEKFAFMKGELSLTSINPAALKAKRNIERQIKVISDLGMTHLEIELDSTDAYLDFDAERRKKINELARSNGLTLSLNLPSSFANGGVCSLREEDREAATEIQKRHIQLAADIGAIHVTLPPGNIPPENRVENYREMAHSSLVNSLLELGKFASGLGLNLHLENNTAFEGICCEIDECLALVKRVREQGVPLYFNFDLGNWLTRAEFTPPPAEPESSLAPIPPDYIKEVRLSDYIPGEMILRPPLHLEWGMLKHSNLKRYARMVKIKKVETVVVETEIRSIEQALNYKDLLRNETDYLAHLFQ</sequence>
<feature type="domain" description="Xylose isomerase-like TIM barrel" evidence="1">
    <location>
        <begin position="51"/>
        <end position="307"/>
    </location>
</feature>
<evidence type="ECO:0000313" key="2">
    <source>
        <dbReference type="EMBL" id="KUO42402.1"/>
    </source>
</evidence>
<dbReference type="PANTHER" id="PTHR12110:SF53">
    <property type="entry name" value="BLR5974 PROTEIN"/>
    <property type="match status" value="1"/>
</dbReference>
<evidence type="ECO:0000313" key="3">
    <source>
        <dbReference type="Proteomes" id="UP000074294"/>
    </source>
</evidence>
<dbReference type="EMBL" id="LQMQ01000007">
    <property type="protein sequence ID" value="KUO42402.1"/>
    <property type="molecule type" value="Genomic_DNA"/>
</dbReference>
<dbReference type="Pfam" id="PF01261">
    <property type="entry name" value="AP_endonuc_2"/>
    <property type="match status" value="1"/>
</dbReference>
<comment type="caution">
    <text evidence="2">The sequence shown here is derived from an EMBL/GenBank/DDBJ whole genome shotgun (WGS) entry which is preliminary data.</text>
</comment>
<dbReference type="SUPFAM" id="SSF51658">
    <property type="entry name" value="Xylose isomerase-like"/>
    <property type="match status" value="1"/>
</dbReference>
<dbReference type="Gene3D" id="3.20.20.150">
    <property type="entry name" value="Divalent-metal-dependent TIM barrel enzymes"/>
    <property type="match status" value="1"/>
</dbReference>
<dbReference type="InterPro" id="IPR013022">
    <property type="entry name" value="Xyl_isomerase-like_TIM-brl"/>
</dbReference>
<protein>
    <recommendedName>
        <fullName evidence="1">Xylose isomerase-like TIM barrel domain-containing protein</fullName>
    </recommendedName>
</protein>
<organism evidence="2 3">
    <name type="scientific">Hadarchaeum yellowstonense</name>
    <dbReference type="NCBI Taxonomy" id="1776334"/>
    <lineage>
        <taxon>Archaea</taxon>
        <taxon>Methanobacteriati</taxon>
        <taxon>Candidatus Hadarchaeota</taxon>
        <taxon>Candidatus Hadarchaeia</taxon>
        <taxon>Candidatus Hadarchaeales</taxon>
        <taxon>Candidatus Hadarchaeaceae</taxon>
        <taxon>Candidatus Hadarchaeum</taxon>
    </lineage>
</organism>
<accession>A0A147K0S4</accession>